<dbReference type="GO" id="GO:0006887">
    <property type="term" value="P:exocytosis"/>
    <property type="evidence" value="ECO:0007669"/>
    <property type="project" value="InterPro"/>
</dbReference>
<dbReference type="Proteomes" id="UP000541444">
    <property type="component" value="Unassembled WGS sequence"/>
</dbReference>
<feature type="region of interest" description="Disordered" evidence="2">
    <location>
        <begin position="1"/>
        <end position="25"/>
    </location>
</feature>
<dbReference type="GO" id="GO:0008104">
    <property type="term" value="P:intracellular protein localization"/>
    <property type="evidence" value="ECO:0007669"/>
    <property type="project" value="TreeGrafter"/>
</dbReference>
<dbReference type="EMBL" id="JACGCM010000262">
    <property type="protein sequence ID" value="KAF6174528.1"/>
    <property type="molecule type" value="Genomic_DNA"/>
</dbReference>
<accession>A0A7J7P5S0</accession>
<dbReference type="PANTHER" id="PTHR21426">
    <property type="entry name" value="EXOCYST COMPLEX COMPONENT 8"/>
    <property type="match status" value="1"/>
</dbReference>
<evidence type="ECO:0000256" key="1">
    <source>
        <dbReference type="ARBA" id="ARBA00022448"/>
    </source>
</evidence>
<protein>
    <submittedName>
        <fullName evidence="3">Uncharacterized protein</fullName>
    </submittedName>
</protein>
<gene>
    <name evidence="3" type="ORF">GIB67_004722</name>
</gene>
<evidence type="ECO:0000313" key="3">
    <source>
        <dbReference type="EMBL" id="KAF6174528.1"/>
    </source>
</evidence>
<dbReference type="InterPro" id="IPR033961">
    <property type="entry name" value="Exo84"/>
</dbReference>
<keyword evidence="4" id="KW-1185">Reference proteome</keyword>
<sequence length="194" mass="21745">MAVSRIWSGQSELKEPGSGPAKNVGPATSAIEFKDWKQHLLHSLDKLRDHFCFVSKLLQLAIVAGDVLLGKEKIQKILLARLIETVVMWLSDELEFWDVFEDDSCPLHPLGLQQLILDMYFTVEIAVCEGYPSRKGPQNIKMAKLASKRLLELEPEHSVSYVFLSDICVGVGRWSDVEKVIATMKSRGVKKPPG</sequence>
<evidence type="ECO:0000256" key="2">
    <source>
        <dbReference type="SAM" id="MobiDB-lite"/>
    </source>
</evidence>
<dbReference type="Pfam" id="PF20431">
    <property type="entry name" value="E_motif"/>
    <property type="match status" value="1"/>
</dbReference>
<dbReference type="GO" id="GO:0000145">
    <property type="term" value="C:exocyst"/>
    <property type="evidence" value="ECO:0007669"/>
    <property type="project" value="InterPro"/>
</dbReference>
<dbReference type="InterPro" id="IPR046848">
    <property type="entry name" value="E_motif"/>
</dbReference>
<reference evidence="3 4" key="1">
    <citation type="journal article" date="2020" name="IScience">
        <title>Genome Sequencing of the Endangered Kingdonia uniflora (Circaeasteraceae, Ranunculales) Reveals Potential Mechanisms of Evolutionary Specialization.</title>
        <authorList>
            <person name="Sun Y."/>
            <person name="Deng T."/>
            <person name="Zhang A."/>
            <person name="Moore M.J."/>
            <person name="Landis J.B."/>
            <person name="Lin N."/>
            <person name="Zhang H."/>
            <person name="Zhang X."/>
            <person name="Huang J."/>
            <person name="Zhang X."/>
            <person name="Sun H."/>
            <person name="Wang H."/>
        </authorList>
    </citation>
    <scope>NUCLEOTIDE SEQUENCE [LARGE SCALE GENOMIC DNA]</scope>
    <source>
        <strain evidence="3">TB1705</strain>
        <tissue evidence="3">Leaf</tissue>
    </source>
</reference>
<dbReference type="PANTHER" id="PTHR21426:SF2">
    <property type="entry name" value="EXOCYST COMPLEX COMPONENT EXO84C"/>
    <property type="match status" value="1"/>
</dbReference>
<dbReference type="OrthoDB" id="642193at2759"/>
<proteinExistence type="predicted"/>
<name>A0A7J7P5S0_9MAGN</name>
<keyword evidence="1" id="KW-0813">Transport</keyword>
<dbReference type="AlphaFoldDB" id="A0A7J7P5S0"/>
<evidence type="ECO:0000313" key="4">
    <source>
        <dbReference type="Proteomes" id="UP000541444"/>
    </source>
</evidence>
<dbReference type="GO" id="GO:0006893">
    <property type="term" value="P:Golgi to plasma membrane transport"/>
    <property type="evidence" value="ECO:0007669"/>
    <property type="project" value="TreeGrafter"/>
</dbReference>
<comment type="caution">
    <text evidence="3">The sequence shown here is derived from an EMBL/GenBank/DDBJ whole genome shotgun (WGS) entry which is preliminary data.</text>
</comment>
<organism evidence="3 4">
    <name type="scientific">Kingdonia uniflora</name>
    <dbReference type="NCBI Taxonomy" id="39325"/>
    <lineage>
        <taxon>Eukaryota</taxon>
        <taxon>Viridiplantae</taxon>
        <taxon>Streptophyta</taxon>
        <taxon>Embryophyta</taxon>
        <taxon>Tracheophyta</taxon>
        <taxon>Spermatophyta</taxon>
        <taxon>Magnoliopsida</taxon>
        <taxon>Ranunculales</taxon>
        <taxon>Circaeasteraceae</taxon>
        <taxon>Kingdonia</taxon>
    </lineage>
</organism>